<evidence type="ECO:0000256" key="1">
    <source>
        <dbReference type="SAM" id="SignalP"/>
    </source>
</evidence>
<dbReference type="Proteomes" id="UP000299102">
    <property type="component" value="Unassembled WGS sequence"/>
</dbReference>
<evidence type="ECO:0008006" key="4">
    <source>
        <dbReference type="Google" id="ProtNLM"/>
    </source>
</evidence>
<protein>
    <recommendedName>
        <fullName evidence="4">Secreted protein</fullName>
    </recommendedName>
</protein>
<sequence length="91" mass="9736">MCSLCAAAVSLFYSGASAEEVEGRSLIPRSRSHARLRQNATMSHAFSCVQAAFIDLQEVGNVPILRDRFTGGVAMILKIPCSVTGAQCFIT</sequence>
<dbReference type="OrthoDB" id="7510738at2759"/>
<dbReference type="EMBL" id="BGZK01000341">
    <property type="protein sequence ID" value="GBP37940.1"/>
    <property type="molecule type" value="Genomic_DNA"/>
</dbReference>
<dbReference type="AlphaFoldDB" id="A0A4C1VH58"/>
<comment type="caution">
    <text evidence="2">The sequence shown here is derived from an EMBL/GenBank/DDBJ whole genome shotgun (WGS) entry which is preliminary data.</text>
</comment>
<gene>
    <name evidence="2" type="ORF">EVAR_84926_1</name>
</gene>
<feature type="chain" id="PRO_5020041386" description="Secreted protein" evidence="1">
    <location>
        <begin position="19"/>
        <end position="91"/>
    </location>
</feature>
<proteinExistence type="predicted"/>
<evidence type="ECO:0000313" key="2">
    <source>
        <dbReference type="EMBL" id="GBP37940.1"/>
    </source>
</evidence>
<feature type="signal peptide" evidence="1">
    <location>
        <begin position="1"/>
        <end position="18"/>
    </location>
</feature>
<name>A0A4C1VH58_EUMVA</name>
<keyword evidence="3" id="KW-1185">Reference proteome</keyword>
<keyword evidence="1" id="KW-0732">Signal</keyword>
<accession>A0A4C1VH58</accession>
<organism evidence="2 3">
    <name type="scientific">Eumeta variegata</name>
    <name type="common">Bagworm moth</name>
    <name type="synonym">Eumeta japonica</name>
    <dbReference type="NCBI Taxonomy" id="151549"/>
    <lineage>
        <taxon>Eukaryota</taxon>
        <taxon>Metazoa</taxon>
        <taxon>Ecdysozoa</taxon>
        <taxon>Arthropoda</taxon>
        <taxon>Hexapoda</taxon>
        <taxon>Insecta</taxon>
        <taxon>Pterygota</taxon>
        <taxon>Neoptera</taxon>
        <taxon>Endopterygota</taxon>
        <taxon>Lepidoptera</taxon>
        <taxon>Glossata</taxon>
        <taxon>Ditrysia</taxon>
        <taxon>Tineoidea</taxon>
        <taxon>Psychidae</taxon>
        <taxon>Oiketicinae</taxon>
        <taxon>Eumeta</taxon>
    </lineage>
</organism>
<evidence type="ECO:0000313" key="3">
    <source>
        <dbReference type="Proteomes" id="UP000299102"/>
    </source>
</evidence>
<reference evidence="2 3" key="1">
    <citation type="journal article" date="2019" name="Commun. Biol.">
        <title>The bagworm genome reveals a unique fibroin gene that provides high tensile strength.</title>
        <authorList>
            <person name="Kono N."/>
            <person name="Nakamura H."/>
            <person name="Ohtoshi R."/>
            <person name="Tomita M."/>
            <person name="Numata K."/>
            <person name="Arakawa K."/>
        </authorList>
    </citation>
    <scope>NUCLEOTIDE SEQUENCE [LARGE SCALE GENOMIC DNA]</scope>
</reference>